<proteinExistence type="predicted"/>
<keyword evidence="5" id="KW-0255">Endonuclease</keyword>
<name>A0A6A2Y012_HIBSY</name>
<feature type="compositionally biased region" description="Acidic residues" evidence="8">
    <location>
        <begin position="620"/>
        <end position="638"/>
    </location>
</feature>
<keyword evidence="2" id="KW-0808">Transferase</keyword>
<dbReference type="GO" id="GO:0003964">
    <property type="term" value="F:RNA-directed DNA polymerase activity"/>
    <property type="evidence" value="ECO:0007669"/>
    <property type="project" value="UniProtKB-KW"/>
</dbReference>
<dbReference type="GO" id="GO:0008233">
    <property type="term" value="F:peptidase activity"/>
    <property type="evidence" value="ECO:0007669"/>
    <property type="project" value="UniProtKB-KW"/>
</dbReference>
<keyword evidence="3" id="KW-0548">Nucleotidyltransferase</keyword>
<evidence type="ECO:0000313" key="10">
    <source>
        <dbReference type="EMBL" id="KAE8673195.1"/>
    </source>
</evidence>
<evidence type="ECO:0000256" key="6">
    <source>
        <dbReference type="ARBA" id="ARBA00022801"/>
    </source>
</evidence>
<evidence type="ECO:0000256" key="4">
    <source>
        <dbReference type="ARBA" id="ARBA00022722"/>
    </source>
</evidence>
<keyword evidence="11" id="KW-1185">Reference proteome</keyword>
<evidence type="ECO:0000256" key="5">
    <source>
        <dbReference type="ARBA" id="ARBA00022759"/>
    </source>
</evidence>
<keyword evidence="7" id="KW-0695">RNA-directed DNA polymerase</keyword>
<gene>
    <name evidence="10" type="ORF">F3Y22_tig00111807pilonHSYRG00050</name>
</gene>
<dbReference type="Proteomes" id="UP000436088">
    <property type="component" value="Unassembled WGS sequence"/>
</dbReference>
<feature type="region of interest" description="Disordered" evidence="8">
    <location>
        <begin position="1250"/>
        <end position="1270"/>
    </location>
</feature>
<dbReference type="InterPro" id="IPR043502">
    <property type="entry name" value="DNA/RNA_pol_sf"/>
</dbReference>
<feature type="region of interest" description="Disordered" evidence="8">
    <location>
        <begin position="1"/>
        <end position="25"/>
    </location>
</feature>
<dbReference type="Pfam" id="PF00078">
    <property type="entry name" value="RVT_1"/>
    <property type="match status" value="1"/>
</dbReference>
<dbReference type="InterPro" id="IPR016197">
    <property type="entry name" value="Chromo-like_dom_sf"/>
</dbReference>
<dbReference type="GO" id="GO:0006508">
    <property type="term" value="P:proteolysis"/>
    <property type="evidence" value="ECO:0007669"/>
    <property type="project" value="UniProtKB-KW"/>
</dbReference>
<evidence type="ECO:0000256" key="2">
    <source>
        <dbReference type="ARBA" id="ARBA00022679"/>
    </source>
</evidence>
<dbReference type="GO" id="GO:0004519">
    <property type="term" value="F:endonuclease activity"/>
    <property type="evidence" value="ECO:0007669"/>
    <property type="project" value="UniProtKB-KW"/>
</dbReference>
<evidence type="ECO:0000313" key="11">
    <source>
        <dbReference type="Proteomes" id="UP000436088"/>
    </source>
</evidence>
<evidence type="ECO:0000256" key="8">
    <source>
        <dbReference type="SAM" id="MobiDB-lite"/>
    </source>
</evidence>
<dbReference type="EMBL" id="VEPZ02001434">
    <property type="protein sequence ID" value="KAE8673195.1"/>
    <property type="molecule type" value="Genomic_DNA"/>
</dbReference>
<feature type="region of interest" description="Disordered" evidence="8">
    <location>
        <begin position="620"/>
        <end position="640"/>
    </location>
</feature>
<dbReference type="PANTHER" id="PTHR24559:SF450">
    <property type="entry name" value="RNA-DIRECTED DNA POLYMERASE HOMOLOG"/>
    <property type="match status" value="1"/>
</dbReference>
<dbReference type="PROSITE" id="PS50878">
    <property type="entry name" value="RT_POL"/>
    <property type="match status" value="1"/>
</dbReference>
<feature type="region of interest" description="Disordered" evidence="8">
    <location>
        <begin position="303"/>
        <end position="327"/>
    </location>
</feature>
<keyword evidence="4" id="KW-0540">Nuclease</keyword>
<keyword evidence="6" id="KW-0378">Hydrolase</keyword>
<protein>
    <recommendedName>
        <fullName evidence="9">Reverse transcriptase domain-containing protein</fullName>
    </recommendedName>
</protein>
<evidence type="ECO:0000259" key="9">
    <source>
        <dbReference type="PROSITE" id="PS50878"/>
    </source>
</evidence>
<keyword evidence="1" id="KW-0645">Protease</keyword>
<sequence>MRAIRSRRLETSVPNEMEREGSPQEVSGHFNHVAEVYATFVIGENISEEDYNIKEIDEGILFEFDTAGDFNVEKIDLSKGDRVAYTESALLSEVMKIETDVELPVLEARSMENIYSTFKQLHEGVDIEEVILPNIIKNQQDHADTHPKLTVVEEKSLEDIHTAFQLSSDLRNGPSEIEQNDAVSAKEIEFSNAVSGIQENRENAVSEPKNEYEEASEKSSLNLEELSLEIQKSILFTLGKTRKMQKKETIEVTEQATEVNEETLPSWWVEHKAELEGRIQTLEDGMIENRGYLQRILQLANQAAEEKDSPQSARIQPSAAEKQNKAAKPVEFSSPLPLIQKCKKKILWAVLSARIQPSAAEKQNKGKGKKPCLVTILSEHEKYTFKPNELGILAAKPVEFSSPLPFNSKVQEENIMGSASEFKVDNKGLFGSSGPMLPQPKLDLQMFDGSNPRGWVRKCQKYFNLVGVPEEQKLDVAAMYLMGKAETWFDGYIIQKHRVTWHEFEADRVTWHEFEADLCHRFCDRNYSDIIEEFNKLMQKGEDYFVSSFISGLKEELKHKVKVLEPKNLSEAYRQAKLYRLANEIEGKKYKSPSRIFSYTPSNSQQNSGHQCKVRQLNCMEEEEPTDSTEQDLTEEENREVPYQAKEALELSINAITGNMRYTTLRIQANGEKLFSTARSNKVSWKMQGYDFQHDFRVLSLGEFKEVFEEPKGMPPSRKHDHAIVLKQGTQPVNLRAYRFAHHHKTEVEKHRLLKCCPHLLFRALNSAIVKNKFPIPIPIVDDLLDELNEVVFFLKIDLRSGYWQIRIKEEDIHKTTFRTHQGNYEFKVMPFGLTNAPATFQALMNDLYGAYLRKFVLVFFDDILIYSPSLAEHKQHLRTVLEVLLKSRLYAKKNPNKVKAMQQWPLPKNLKALRGFLGLTGYYRKFIRGYGELKTEASSKGIGAVLSQAGRPIAYLSKALGPKHADLSIYEKYRKGKSNKAADALSRQQLDSGEFIQIGVTVITPTWVQDIEKRLLQPIAVPNNAWEVITMDFIEVVEVARVYLEQVYKLHGPPKAEWWYNTNYNSALQMTPFEALYGYKAPNVTWTTDSRVEAVYNVMQNREQEFQIGDEVYLKLQPYRQTSLALRRNLKLAARYFGPYKIKDIIGLISINPPEVASDGQLKIYPALVLDQRVITRQNRAVIQLLIQWTNMGATEATWEDYTVLRQQFPQFDPWGKESSGEEGIVMMIGKLGFDRVDLGEMMKRRIGKQHQKLGKDQRNLGIDMGARD</sequence>
<dbReference type="InterPro" id="IPR053134">
    <property type="entry name" value="RNA-dir_DNA_polymerase"/>
</dbReference>
<dbReference type="Gene3D" id="3.10.10.10">
    <property type="entry name" value="HIV Type 1 Reverse Transcriptase, subunit A, domain 1"/>
    <property type="match status" value="1"/>
</dbReference>
<dbReference type="PANTHER" id="PTHR24559">
    <property type="entry name" value="TRANSPOSON TY3-I GAG-POL POLYPROTEIN"/>
    <property type="match status" value="1"/>
</dbReference>
<comment type="caution">
    <text evidence="10">The sequence shown here is derived from an EMBL/GenBank/DDBJ whole genome shotgun (WGS) entry which is preliminary data.</text>
</comment>
<evidence type="ECO:0000256" key="7">
    <source>
        <dbReference type="ARBA" id="ARBA00022918"/>
    </source>
</evidence>
<dbReference type="AlphaFoldDB" id="A0A6A2Y012"/>
<dbReference type="CDD" id="cd01647">
    <property type="entry name" value="RT_LTR"/>
    <property type="match status" value="1"/>
</dbReference>
<evidence type="ECO:0000256" key="1">
    <source>
        <dbReference type="ARBA" id="ARBA00022670"/>
    </source>
</evidence>
<dbReference type="SUPFAM" id="SSF56672">
    <property type="entry name" value="DNA/RNA polymerases"/>
    <property type="match status" value="1"/>
</dbReference>
<dbReference type="FunFam" id="3.10.10.10:FF:000007">
    <property type="entry name" value="Retrovirus-related Pol polyprotein from transposon 17.6-like Protein"/>
    <property type="match status" value="1"/>
</dbReference>
<dbReference type="InterPro" id="IPR000477">
    <property type="entry name" value="RT_dom"/>
</dbReference>
<dbReference type="SUPFAM" id="SSF54160">
    <property type="entry name" value="Chromo domain-like"/>
    <property type="match status" value="1"/>
</dbReference>
<feature type="domain" description="Reverse transcriptase" evidence="9">
    <location>
        <begin position="706"/>
        <end position="922"/>
    </location>
</feature>
<evidence type="ECO:0000256" key="3">
    <source>
        <dbReference type="ARBA" id="ARBA00022695"/>
    </source>
</evidence>
<accession>A0A6A2Y012</accession>
<dbReference type="Gene3D" id="3.30.70.270">
    <property type="match status" value="2"/>
</dbReference>
<dbReference type="InterPro" id="IPR043128">
    <property type="entry name" value="Rev_trsase/Diguanyl_cyclase"/>
</dbReference>
<reference evidence="10" key="1">
    <citation type="submission" date="2019-09" db="EMBL/GenBank/DDBJ databases">
        <title>Draft genome information of white flower Hibiscus syriacus.</title>
        <authorList>
            <person name="Kim Y.-M."/>
        </authorList>
    </citation>
    <scope>NUCLEOTIDE SEQUENCE [LARGE SCALE GENOMIC DNA]</scope>
    <source>
        <strain evidence="10">YM2019G1</strain>
    </source>
</reference>
<organism evidence="10 11">
    <name type="scientific">Hibiscus syriacus</name>
    <name type="common">Rose of Sharon</name>
    <dbReference type="NCBI Taxonomy" id="106335"/>
    <lineage>
        <taxon>Eukaryota</taxon>
        <taxon>Viridiplantae</taxon>
        <taxon>Streptophyta</taxon>
        <taxon>Embryophyta</taxon>
        <taxon>Tracheophyta</taxon>
        <taxon>Spermatophyta</taxon>
        <taxon>Magnoliopsida</taxon>
        <taxon>eudicotyledons</taxon>
        <taxon>Gunneridae</taxon>
        <taxon>Pentapetalae</taxon>
        <taxon>rosids</taxon>
        <taxon>malvids</taxon>
        <taxon>Malvales</taxon>
        <taxon>Malvaceae</taxon>
        <taxon>Malvoideae</taxon>
        <taxon>Hibiscus</taxon>
    </lineage>
</organism>